<dbReference type="InterPro" id="IPR003265">
    <property type="entry name" value="HhH-GPD_domain"/>
</dbReference>
<evidence type="ECO:0000313" key="12">
    <source>
        <dbReference type="EMBL" id="SHO80387.1"/>
    </source>
</evidence>
<evidence type="ECO:0000256" key="9">
    <source>
        <dbReference type="ARBA" id="ARBA00023204"/>
    </source>
</evidence>
<dbReference type="FunFam" id="1.10.340.30:FF:000001">
    <property type="entry name" value="Endonuclease III"/>
    <property type="match status" value="1"/>
</dbReference>
<comment type="cofactor">
    <cofactor evidence="1">
        <name>[4Fe-4S] cluster</name>
        <dbReference type="ChEBI" id="CHEBI:49883"/>
    </cofactor>
</comment>
<proteinExistence type="inferred from homology"/>
<name>A0A1W1EHR7_9ZZZZ</name>
<evidence type="ECO:0000256" key="6">
    <source>
        <dbReference type="ARBA" id="ARBA00022801"/>
    </source>
</evidence>
<keyword evidence="8" id="KW-0411">Iron-sulfur</keyword>
<dbReference type="Gene3D" id="1.10.1670.10">
    <property type="entry name" value="Helix-hairpin-Helix base-excision DNA repair enzymes (C-terminal)"/>
    <property type="match status" value="1"/>
</dbReference>
<evidence type="ECO:0000256" key="3">
    <source>
        <dbReference type="ARBA" id="ARBA00022485"/>
    </source>
</evidence>
<dbReference type="InterPro" id="IPR023170">
    <property type="entry name" value="HhH_base_excis_C"/>
</dbReference>
<organism evidence="12">
    <name type="scientific">hydrothermal vent metagenome</name>
    <dbReference type="NCBI Taxonomy" id="652676"/>
    <lineage>
        <taxon>unclassified sequences</taxon>
        <taxon>metagenomes</taxon>
        <taxon>ecological metagenomes</taxon>
    </lineage>
</organism>
<gene>
    <name evidence="12" type="ORF">MNB_SV-15-1161</name>
</gene>
<keyword evidence="12" id="KW-0456">Lyase</keyword>
<keyword evidence="5" id="KW-0227">DNA damage</keyword>
<keyword evidence="10" id="KW-0326">Glycosidase</keyword>
<evidence type="ECO:0000256" key="2">
    <source>
        <dbReference type="ARBA" id="ARBA00008343"/>
    </source>
</evidence>
<dbReference type="GO" id="GO:0051539">
    <property type="term" value="F:4 iron, 4 sulfur cluster binding"/>
    <property type="evidence" value="ECO:0007669"/>
    <property type="project" value="UniProtKB-KW"/>
</dbReference>
<dbReference type="EMBL" id="FRYL01000006">
    <property type="protein sequence ID" value="SHO80387.1"/>
    <property type="molecule type" value="Genomic_DNA"/>
</dbReference>
<dbReference type="AlphaFoldDB" id="A0A1W1EHR7"/>
<dbReference type="PIRSF" id="PIRSF001435">
    <property type="entry name" value="Nth"/>
    <property type="match status" value="1"/>
</dbReference>
<evidence type="ECO:0000256" key="7">
    <source>
        <dbReference type="ARBA" id="ARBA00023004"/>
    </source>
</evidence>
<comment type="similarity">
    <text evidence="2">Belongs to the Nth/MutY family.</text>
</comment>
<evidence type="ECO:0000256" key="10">
    <source>
        <dbReference type="ARBA" id="ARBA00023295"/>
    </source>
</evidence>
<keyword evidence="4" id="KW-0479">Metal-binding</keyword>
<keyword evidence="12" id="KW-0255">Endonuclease</keyword>
<evidence type="ECO:0000256" key="1">
    <source>
        <dbReference type="ARBA" id="ARBA00001966"/>
    </source>
</evidence>
<dbReference type="GO" id="GO:0006285">
    <property type="term" value="P:base-excision repair, AP site formation"/>
    <property type="evidence" value="ECO:0007669"/>
    <property type="project" value="TreeGrafter"/>
</dbReference>
<dbReference type="Pfam" id="PF10576">
    <property type="entry name" value="EndIII_4Fe-2S"/>
    <property type="match status" value="1"/>
</dbReference>
<dbReference type="GO" id="GO:0019104">
    <property type="term" value="F:DNA N-glycosylase activity"/>
    <property type="evidence" value="ECO:0007669"/>
    <property type="project" value="TreeGrafter"/>
</dbReference>
<dbReference type="SMART" id="SM00478">
    <property type="entry name" value="ENDO3c"/>
    <property type="match status" value="1"/>
</dbReference>
<dbReference type="InterPro" id="IPR003651">
    <property type="entry name" value="Endonuclease3_FeS-loop_motif"/>
</dbReference>
<dbReference type="SMART" id="SM00525">
    <property type="entry name" value="FES"/>
    <property type="match status" value="1"/>
</dbReference>
<dbReference type="PANTHER" id="PTHR10359:SF18">
    <property type="entry name" value="ENDONUCLEASE III"/>
    <property type="match status" value="1"/>
</dbReference>
<evidence type="ECO:0000256" key="8">
    <source>
        <dbReference type="ARBA" id="ARBA00023014"/>
    </source>
</evidence>
<protein>
    <submittedName>
        <fullName evidence="12">Endonuclease III</fullName>
        <ecNumber evidence="12">4.2.99.18</ecNumber>
    </submittedName>
</protein>
<keyword evidence="12" id="KW-0540">Nuclease</keyword>
<accession>A0A1W1EHR7</accession>
<sequence length="217" mass="25159">MRSEEFIEILDILSQNIQDDTPSNILKNSFHRTPYTILIATLLSLRSKDENTARVVKELFAVANTPQLMLEIPIEKLQEIVKPIGMYRKKAQILYDVSQTLIDRFNSKVPNTQKELLSIKNIGEKTANILLNNAFNIPIIAVDTHVHRIANLLNFIDTKNEKDTQKELSKKIPKEYWNIVNFNIVSFGQTICKPRNPKCDICPISKFCPIYYRRDKR</sequence>
<dbReference type="GO" id="GO:0140078">
    <property type="term" value="F:class I DNA-(apurinic or apyrimidinic site) endonuclease activity"/>
    <property type="evidence" value="ECO:0007669"/>
    <property type="project" value="UniProtKB-EC"/>
</dbReference>
<dbReference type="PROSITE" id="PS00764">
    <property type="entry name" value="ENDONUCLEASE_III_1"/>
    <property type="match status" value="1"/>
</dbReference>
<dbReference type="Pfam" id="PF00730">
    <property type="entry name" value="HhH-GPD"/>
    <property type="match status" value="1"/>
</dbReference>
<keyword evidence="7" id="KW-0408">Iron</keyword>
<feature type="domain" description="HhH-GPD" evidence="11">
    <location>
        <begin position="43"/>
        <end position="190"/>
    </location>
</feature>
<evidence type="ECO:0000256" key="5">
    <source>
        <dbReference type="ARBA" id="ARBA00022763"/>
    </source>
</evidence>
<reference evidence="12" key="1">
    <citation type="submission" date="2016-10" db="EMBL/GenBank/DDBJ databases">
        <authorList>
            <person name="de Groot N.N."/>
        </authorList>
    </citation>
    <scope>NUCLEOTIDE SEQUENCE</scope>
</reference>
<dbReference type="InterPro" id="IPR004035">
    <property type="entry name" value="Endouclease-III_FeS-bd_BS"/>
</dbReference>
<evidence type="ECO:0000259" key="11">
    <source>
        <dbReference type="SMART" id="SM00478"/>
    </source>
</evidence>
<dbReference type="InterPro" id="IPR011257">
    <property type="entry name" value="DNA_glycosylase"/>
</dbReference>
<dbReference type="PANTHER" id="PTHR10359">
    <property type="entry name" value="A/G-SPECIFIC ADENINE GLYCOSYLASE/ENDONUCLEASE III"/>
    <property type="match status" value="1"/>
</dbReference>
<dbReference type="SUPFAM" id="SSF48150">
    <property type="entry name" value="DNA-glycosylase"/>
    <property type="match status" value="1"/>
</dbReference>
<evidence type="ECO:0000256" key="4">
    <source>
        <dbReference type="ARBA" id="ARBA00022723"/>
    </source>
</evidence>
<dbReference type="Gene3D" id="1.10.340.30">
    <property type="entry name" value="Hypothetical protein, domain 2"/>
    <property type="match status" value="1"/>
</dbReference>
<keyword evidence="6" id="KW-0378">Hydrolase</keyword>
<dbReference type="CDD" id="cd00056">
    <property type="entry name" value="ENDO3c"/>
    <property type="match status" value="1"/>
</dbReference>
<dbReference type="GO" id="GO:0046872">
    <property type="term" value="F:metal ion binding"/>
    <property type="evidence" value="ECO:0007669"/>
    <property type="project" value="UniProtKB-KW"/>
</dbReference>
<keyword evidence="3" id="KW-0004">4Fe-4S</keyword>
<dbReference type="EC" id="4.2.99.18" evidence="12"/>
<keyword evidence="9" id="KW-0234">DNA repair</keyword>